<dbReference type="InterPro" id="IPR051334">
    <property type="entry name" value="SRPK"/>
</dbReference>
<dbReference type="PANTHER" id="PTHR47634">
    <property type="entry name" value="PROTEIN KINASE DOMAIN-CONTAINING PROTEIN-RELATED"/>
    <property type="match status" value="1"/>
</dbReference>
<dbReference type="EC" id="2.7.11.1" evidence="1"/>
<comment type="catalytic activity">
    <reaction evidence="7">
        <text>L-threonyl-[protein] + ATP = O-phospho-L-threonyl-[protein] + ADP + H(+)</text>
        <dbReference type="Rhea" id="RHEA:46608"/>
        <dbReference type="Rhea" id="RHEA-COMP:11060"/>
        <dbReference type="Rhea" id="RHEA-COMP:11605"/>
        <dbReference type="ChEBI" id="CHEBI:15378"/>
        <dbReference type="ChEBI" id="CHEBI:30013"/>
        <dbReference type="ChEBI" id="CHEBI:30616"/>
        <dbReference type="ChEBI" id="CHEBI:61977"/>
        <dbReference type="ChEBI" id="CHEBI:456216"/>
        <dbReference type="EC" id="2.7.11.1"/>
    </reaction>
</comment>
<dbReference type="InterPro" id="IPR000719">
    <property type="entry name" value="Prot_kinase_dom"/>
</dbReference>
<dbReference type="Proteomes" id="UP001150266">
    <property type="component" value="Unassembled WGS sequence"/>
</dbReference>
<keyword evidence="11" id="KW-1185">Reference proteome</keyword>
<evidence type="ECO:0000256" key="8">
    <source>
        <dbReference type="ARBA" id="ARBA00048679"/>
    </source>
</evidence>
<evidence type="ECO:0000256" key="3">
    <source>
        <dbReference type="ARBA" id="ARBA00022679"/>
    </source>
</evidence>
<dbReference type="InterPro" id="IPR011009">
    <property type="entry name" value="Kinase-like_dom_sf"/>
</dbReference>
<keyword evidence="6" id="KW-0067">ATP-binding</keyword>
<organism evidence="10 11">
    <name type="scientific">Lentinula aciculospora</name>
    <dbReference type="NCBI Taxonomy" id="153920"/>
    <lineage>
        <taxon>Eukaryota</taxon>
        <taxon>Fungi</taxon>
        <taxon>Dikarya</taxon>
        <taxon>Basidiomycota</taxon>
        <taxon>Agaricomycotina</taxon>
        <taxon>Agaricomycetes</taxon>
        <taxon>Agaricomycetidae</taxon>
        <taxon>Agaricales</taxon>
        <taxon>Marasmiineae</taxon>
        <taxon>Omphalotaceae</taxon>
        <taxon>Lentinula</taxon>
    </lineage>
</organism>
<dbReference type="GO" id="GO:0005524">
    <property type="term" value="F:ATP binding"/>
    <property type="evidence" value="ECO:0007669"/>
    <property type="project" value="UniProtKB-KW"/>
</dbReference>
<dbReference type="GO" id="GO:0004674">
    <property type="term" value="F:protein serine/threonine kinase activity"/>
    <property type="evidence" value="ECO:0007669"/>
    <property type="project" value="UniProtKB-KW"/>
</dbReference>
<dbReference type="Pfam" id="PF00069">
    <property type="entry name" value="Pkinase"/>
    <property type="match status" value="1"/>
</dbReference>
<dbReference type="AlphaFoldDB" id="A0A9W9DII8"/>
<accession>A0A9W9DII8</accession>
<dbReference type="OrthoDB" id="5979581at2759"/>
<dbReference type="InterPro" id="IPR008271">
    <property type="entry name" value="Ser/Thr_kinase_AS"/>
</dbReference>
<proteinExistence type="predicted"/>
<protein>
    <recommendedName>
        <fullName evidence="1">non-specific serine/threonine protein kinase</fullName>
        <ecNumber evidence="1">2.7.11.1</ecNumber>
    </recommendedName>
</protein>
<evidence type="ECO:0000313" key="11">
    <source>
        <dbReference type="Proteomes" id="UP001150266"/>
    </source>
</evidence>
<evidence type="ECO:0000256" key="5">
    <source>
        <dbReference type="ARBA" id="ARBA00022777"/>
    </source>
</evidence>
<evidence type="ECO:0000256" key="4">
    <source>
        <dbReference type="ARBA" id="ARBA00022741"/>
    </source>
</evidence>
<evidence type="ECO:0000313" key="10">
    <source>
        <dbReference type="EMBL" id="KAJ4472223.1"/>
    </source>
</evidence>
<feature type="domain" description="Protein kinase" evidence="9">
    <location>
        <begin position="88"/>
        <end position="428"/>
    </location>
</feature>
<keyword evidence="2" id="KW-0723">Serine/threonine-protein kinase</keyword>
<evidence type="ECO:0000259" key="9">
    <source>
        <dbReference type="PROSITE" id="PS50011"/>
    </source>
</evidence>
<sequence>MSYPSNLDYTWATAAVEDIQKEVGTDPVKVRKEEGQEDLLHFAEAVTDLNVATKVRIRNKIQTQQLSKEQGFGFYLPHPNQKLHSARYEVKRLLGLGTASSVFLCIDLQASARTYVAVKILTADATEGNVQGVLREADIMQAIAGLPDNDPLSILLNKFQINGPHGRHICLVMYPMSTDLNTFRTTAPNMALPVHTVKLVIAEMLEGLKILHEADIIHTDVKCDNVLFDGPDNNIIEFELAERPPVIEDEISLNGKKYPIMRPQPLPHQHKWDDSPFLVELYAVYLTDFSHAIWSNQKRQVPFVGSESLRAPEVILQAGYDIGDNHAHLKFFTRRGILGQSKMMEVTGERFSPDVLARSTRRDHFFDNQGKLKWIDNLVPVKLEDALKNYGTISAEEAVEAAKFITECLRMDPMERWTAERLLRHPWMYRGPPPSCAGAKWAEAT</sequence>
<dbReference type="GO" id="GO:0050684">
    <property type="term" value="P:regulation of mRNA processing"/>
    <property type="evidence" value="ECO:0007669"/>
    <property type="project" value="TreeGrafter"/>
</dbReference>
<dbReference type="EMBL" id="JAOTPV010000021">
    <property type="protein sequence ID" value="KAJ4472223.1"/>
    <property type="molecule type" value="Genomic_DNA"/>
</dbReference>
<evidence type="ECO:0000256" key="1">
    <source>
        <dbReference type="ARBA" id="ARBA00012513"/>
    </source>
</evidence>
<reference evidence="10" key="1">
    <citation type="submission" date="2022-08" db="EMBL/GenBank/DDBJ databases">
        <title>A Global Phylogenomic Analysis of the Shiitake Genus Lentinula.</title>
        <authorList>
            <consortium name="DOE Joint Genome Institute"/>
            <person name="Sierra-Patev S."/>
            <person name="Min B."/>
            <person name="Naranjo-Ortiz M."/>
            <person name="Looney B."/>
            <person name="Konkel Z."/>
            <person name="Slot J.C."/>
            <person name="Sakamoto Y."/>
            <person name="Steenwyk J.L."/>
            <person name="Rokas A."/>
            <person name="Carro J."/>
            <person name="Camarero S."/>
            <person name="Ferreira P."/>
            <person name="Molpeceres G."/>
            <person name="Ruiz-Duenas F.J."/>
            <person name="Serrano A."/>
            <person name="Henrissat B."/>
            <person name="Drula E."/>
            <person name="Hughes K.W."/>
            <person name="Mata J.L."/>
            <person name="Ishikawa N.K."/>
            <person name="Vargas-Isla R."/>
            <person name="Ushijima S."/>
            <person name="Smith C.A."/>
            <person name="Ahrendt S."/>
            <person name="Andreopoulos W."/>
            <person name="He G."/>
            <person name="Labutti K."/>
            <person name="Lipzen A."/>
            <person name="Ng V."/>
            <person name="Riley R."/>
            <person name="Sandor L."/>
            <person name="Barry K."/>
            <person name="Martinez A.T."/>
            <person name="Xiao Y."/>
            <person name="Gibbons J.G."/>
            <person name="Terashima K."/>
            <person name="Grigoriev I.V."/>
            <person name="Hibbett D.S."/>
        </authorList>
    </citation>
    <scope>NUCLEOTIDE SEQUENCE</scope>
    <source>
        <strain evidence="10">JLM2183</strain>
    </source>
</reference>
<evidence type="ECO:0000256" key="6">
    <source>
        <dbReference type="ARBA" id="ARBA00022840"/>
    </source>
</evidence>
<dbReference type="Gene3D" id="1.10.510.10">
    <property type="entry name" value="Transferase(Phosphotransferase) domain 1"/>
    <property type="match status" value="2"/>
</dbReference>
<dbReference type="SUPFAM" id="SSF56112">
    <property type="entry name" value="Protein kinase-like (PK-like)"/>
    <property type="match status" value="1"/>
</dbReference>
<dbReference type="PROSITE" id="PS00108">
    <property type="entry name" value="PROTEIN_KINASE_ST"/>
    <property type="match status" value="1"/>
</dbReference>
<keyword evidence="4" id="KW-0547">Nucleotide-binding</keyword>
<name>A0A9W9DII8_9AGAR</name>
<evidence type="ECO:0000256" key="2">
    <source>
        <dbReference type="ARBA" id="ARBA00022527"/>
    </source>
</evidence>
<dbReference type="Gene3D" id="3.30.200.20">
    <property type="entry name" value="Phosphorylase Kinase, domain 1"/>
    <property type="match status" value="1"/>
</dbReference>
<dbReference type="PANTHER" id="PTHR47634:SF9">
    <property type="entry name" value="PROTEIN KINASE DOMAIN-CONTAINING PROTEIN-RELATED"/>
    <property type="match status" value="1"/>
</dbReference>
<comment type="catalytic activity">
    <reaction evidence="8">
        <text>L-seryl-[protein] + ATP = O-phospho-L-seryl-[protein] + ADP + H(+)</text>
        <dbReference type="Rhea" id="RHEA:17989"/>
        <dbReference type="Rhea" id="RHEA-COMP:9863"/>
        <dbReference type="Rhea" id="RHEA-COMP:11604"/>
        <dbReference type="ChEBI" id="CHEBI:15378"/>
        <dbReference type="ChEBI" id="CHEBI:29999"/>
        <dbReference type="ChEBI" id="CHEBI:30616"/>
        <dbReference type="ChEBI" id="CHEBI:83421"/>
        <dbReference type="ChEBI" id="CHEBI:456216"/>
        <dbReference type="EC" id="2.7.11.1"/>
    </reaction>
</comment>
<dbReference type="PROSITE" id="PS50011">
    <property type="entry name" value="PROTEIN_KINASE_DOM"/>
    <property type="match status" value="1"/>
</dbReference>
<comment type="caution">
    <text evidence="10">The sequence shown here is derived from an EMBL/GenBank/DDBJ whole genome shotgun (WGS) entry which is preliminary data.</text>
</comment>
<evidence type="ECO:0000256" key="7">
    <source>
        <dbReference type="ARBA" id="ARBA00047899"/>
    </source>
</evidence>
<keyword evidence="5 10" id="KW-0418">Kinase</keyword>
<dbReference type="GO" id="GO:0000245">
    <property type="term" value="P:spliceosomal complex assembly"/>
    <property type="evidence" value="ECO:0007669"/>
    <property type="project" value="TreeGrafter"/>
</dbReference>
<keyword evidence="3" id="KW-0808">Transferase</keyword>
<dbReference type="SMART" id="SM00220">
    <property type="entry name" value="S_TKc"/>
    <property type="match status" value="1"/>
</dbReference>
<gene>
    <name evidence="10" type="ORF">J3R30DRAFT_3709671</name>
</gene>